<comment type="caution">
    <text evidence="2">The sequence shown here is derived from an EMBL/GenBank/DDBJ whole genome shotgun (WGS) entry which is preliminary data.</text>
</comment>
<evidence type="ECO:0000313" key="3">
    <source>
        <dbReference type="Proteomes" id="UP000230970"/>
    </source>
</evidence>
<reference evidence="3" key="1">
    <citation type="submission" date="2017-09" db="EMBL/GenBank/DDBJ databases">
        <title>Depth-based differentiation of microbial function through sediment-hosted aquifers and enrichment of novel symbionts in the deep terrestrial subsurface.</title>
        <authorList>
            <person name="Probst A.J."/>
            <person name="Ladd B."/>
            <person name="Jarett J.K."/>
            <person name="Geller-Mcgrath D.E."/>
            <person name="Sieber C.M.K."/>
            <person name="Emerson J.B."/>
            <person name="Anantharaman K."/>
            <person name="Thomas B.C."/>
            <person name="Malmstrom R."/>
            <person name="Stieglmeier M."/>
            <person name="Klingl A."/>
            <person name="Woyke T."/>
            <person name="Ryan C.M."/>
            <person name="Banfield J.F."/>
        </authorList>
    </citation>
    <scope>NUCLEOTIDE SEQUENCE [LARGE SCALE GENOMIC DNA]</scope>
</reference>
<dbReference type="Proteomes" id="UP000230970">
    <property type="component" value="Unassembled WGS sequence"/>
</dbReference>
<name>A0A2M7TC22_UNCKA</name>
<sequence>MNTFKDLWQIAKKDLLEFTRDKLRLVTFLIMPMFMMIMTGFIFPNQNTLKNISLGVTN</sequence>
<accession>A0A2M7TC22</accession>
<dbReference type="EMBL" id="PFNJ01000052">
    <property type="protein sequence ID" value="PIZ42772.1"/>
    <property type="molecule type" value="Genomic_DNA"/>
</dbReference>
<feature type="non-terminal residue" evidence="2">
    <location>
        <position position="58"/>
    </location>
</feature>
<dbReference type="AlphaFoldDB" id="A0A2M7TC22"/>
<gene>
    <name evidence="2" type="ORF">COY34_02215</name>
</gene>
<organism evidence="2 3">
    <name type="scientific">candidate division WWE3 bacterium CG_4_10_14_0_2_um_filter_42_8</name>
    <dbReference type="NCBI Taxonomy" id="1975074"/>
    <lineage>
        <taxon>Bacteria</taxon>
        <taxon>Katanobacteria</taxon>
    </lineage>
</organism>
<keyword evidence="1" id="KW-0472">Membrane</keyword>
<keyword evidence="1" id="KW-1133">Transmembrane helix</keyword>
<keyword evidence="1" id="KW-0812">Transmembrane</keyword>
<evidence type="ECO:0000313" key="2">
    <source>
        <dbReference type="EMBL" id="PIZ42772.1"/>
    </source>
</evidence>
<proteinExistence type="predicted"/>
<evidence type="ECO:0000256" key="1">
    <source>
        <dbReference type="SAM" id="Phobius"/>
    </source>
</evidence>
<protein>
    <submittedName>
        <fullName evidence="2">ABC transporter permease</fullName>
    </submittedName>
</protein>
<feature type="transmembrane region" description="Helical" evidence="1">
    <location>
        <begin position="23"/>
        <end position="43"/>
    </location>
</feature>